<keyword evidence="2" id="KW-1185">Reference proteome</keyword>
<sequence length="667" mass="76130">MRYLSMYRSEESATSADSIKISATYYTEHPLFSFLNALCCALHYVFIRYVPDLSYSKGYELRTAIVEFLKFREQHNARLHPSLHINKIEDIGVEEFRLFIDYLRRIGRSLYPAVRLRAALQKVAKNNDDGLPLLTIPGVGAKSDSPREPLALSTDQEFYSFMDKEVSRLIVKLLFRGKVKRAAPYSSQEIINIRDKLMSLEGEGSSAWTIDPVRAMRTLLDAGYPFGCSRPISDTLRNGLLRKKWVKRITSPEHFVLSCCLPYSYSQLRRRAPNCISYTDLMEKYYPTSEDHAALACFIQRLCGWNKESVLNLDKDRFLHPLSEVANSNVVMIVSEKRKSQSSAKRHESPKTVWATSTKKGPRSGYYLILMAKQLSEPLHEILQRSDGVPGDDVRRSSPFLCLAEDSSGWALSEPEPNIRIYSLNTTTYWNGGVAGFLERAQLYENGELIKSAIDLEGRLRVTWEYNDARNSKHPLSLIALKMGHNDIETTSTHYDSSGKAISDRKERFREIQEDVLVRFRDGKFQGTIASTGRPRPSDPTFRILTIIGHERALWACVDSSSPDFPGAEKLESGERCTKVDKCWGCKQIYLLGDSLPFLMERLSTLERAVEADDALYDECRDEISVLEYVLRNWGDETATTDALTYMRKYEALLPFDMKSLIPFVED</sequence>
<dbReference type="Proteomes" id="UP000182894">
    <property type="component" value="Unassembled WGS sequence"/>
</dbReference>
<accession>A0A1G8PRA0</accession>
<dbReference type="RefSeq" id="WP_074757769.1">
    <property type="nucleotide sequence ID" value="NZ_FNCO01000019.1"/>
</dbReference>
<evidence type="ECO:0008006" key="3">
    <source>
        <dbReference type="Google" id="ProtNLM"/>
    </source>
</evidence>
<dbReference type="STRING" id="89065.SAMN05216605_11978"/>
<organism evidence="1 2">
    <name type="scientific">Pseudomonas abietaniphila</name>
    <dbReference type="NCBI Taxonomy" id="89065"/>
    <lineage>
        <taxon>Bacteria</taxon>
        <taxon>Pseudomonadati</taxon>
        <taxon>Pseudomonadota</taxon>
        <taxon>Gammaproteobacteria</taxon>
        <taxon>Pseudomonadales</taxon>
        <taxon>Pseudomonadaceae</taxon>
        <taxon>Pseudomonas</taxon>
    </lineage>
</organism>
<dbReference type="OrthoDB" id="7023923at2"/>
<reference evidence="2" key="1">
    <citation type="submission" date="2016-10" db="EMBL/GenBank/DDBJ databases">
        <authorList>
            <person name="Varghese N."/>
            <person name="Submissions S."/>
        </authorList>
    </citation>
    <scope>NUCLEOTIDE SEQUENCE [LARGE SCALE GENOMIC DNA]</scope>
    <source>
        <strain evidence="2">ATCC 700689</strain>
    </source>
</reference>
<evidence type="ECO:0000313" key="2">
    <source>
        <dbReference type="Proteomes" id="UP000182894"/>
    </source>
</evidence>
<protein>
    <recommendedName>
        <fullName evidence="3">Integrase</fullName>
    </recommendedName>
</protein>
<evidence type="ECO:0000313" key="1">
    <source>
        <dbReference type="EMBL" id="SDI94745.1"/>
    </source>
</evidence>
<proteinExistence type="predicted"/>
<name>A0A1G8PRA0_9PSED</name>
<dbReference type="AlphaFoldDB" id="A0A1G8PRA0"/>
<gene>
    <name evidence="1" type="ORF">SAMN05216605_11978</name>
</gene>
<dbReference type="EMBL" id="FNCO01000019">
    <property type="protein sequence ID" value="SDI94745.1"/>
    <property type="molecule type" value="Genomic_DNA"/>
</dbReference>